<name>A0A822XRR6_NELNU</name>
<keyword evidence="2" id="KW-1185">Reference proteome</keyword>
<protein>
    <submittedName>
        <fullName evidence="1">Uncharacterized protein</fullName>
    </submittedName>
</protein>
<dbReference type="EMBL" id="DUZY01000001">
    <property type="protein sequence ID" value="DAD22712.1"/>
    <property type="molecule type" value="Genomic_DNA"/>
</dbReference>
<reference evidence="1 2" key="1">
    <citation type="journal article" date="2020" name="Mol. Biol. Evol.">
        <title>Distinct Expression and Methylation Patterns for Genes with Different Fates following a Single Whole-Genome Duplication in Flowering Plants.</title>
        <authorList>
            <person name="Shi T."/>
            <person name="Rahmani R.S."/>
            <person name="Gugger P.F."/>
            <person name="Wang M."/>
            <person name="Li H."/>
            <person name="Zhang Y."/>
            <person name="Li Z."/>
            <person name="Wang Q."/>
            <person name="Van de Peer Y."/>
            <person name="Marchal K."/>
            <person name="Chen J."/>
        </authorList>
    </citation>
    <scope>NUCLEOTIDE SEQUENCE [LARGE SCALE GENOMIC DNA]</scope>
    <source>
        <tissue evidence="1">Leaf</tissue>
    </source>
</reference>
<proteinExistence type="predicted"/>
<evidence type="ECO:0000313" key="2">
    <source>
        <dbReference type="Proteomes" id="UP000607653"/>
    </source>
</evidence>
<comment type="caution">
    <text evidence="1">The sequence shown here is derived from an EMBL/GenBank/DDBJ whole genome shotgun (WGS) entry which is preliminary data.</text>
</comment>
<evidence type="ECO:0000313" key="1">
    <source>
        <dbReference type="EMBL" id="DAD22712.1"/>
    </source>
</evidence>
<dbReference type="Proteomes" id="UP000607653">
    <property type="component" value="Unassembled WGS sequence"/>
</dbReference>
<dbReference type="AlphaFoldDB" id="A0A822XRR6"/>
<gene>
    <name evidence="1" type="ORF">HUJ06_024175</name>
</gene>
<sequence>MGKLLKQSVVSQLPYVYRSILKQSISSEEDDMGTKKESFGSKIWQISSSFSQHLEALAVLECLKFIKEKNLNNVIVEGDSKRLCSNVYRLPTRLHRRNLVLPSKTFTRWCKN</sequence>
<organism evidence="1 2">
    <name type="scientific">Nelumbo nucifera</name>
    <name type="common">Sacred lotus</name>
    <dbReference type="NCBI Taxonomy" id="4432"/>
    <lineage>
        <taxon>Eukaryota</taxon>
        <taxon>Viridiplantae</taxon>
        <taxon>Streptophyta</taxon>
        <taxon>Embryophyta</taxon>
        <taxon>Tracheophyta</taxon>
        <taxon>Spermatophyta</taxon>
        <taxon>Magnoliopsida</taxon>
        <taxon>Proteales</taxon>
        <taxon>Nelumbonaceae</taxon>
        <taxon>Nelumbo</taxon>
    </lineage>
</organism>
<accession>A0A822XRR6</accession>